<dbReference type="FunFam" id="3.40.50.720:FF:000191">
    <property type="entry name" value="Methylglyoxal reductase (NADPH-dependent)"/>
    <property type="match status" value="1"/>
</dbReference>
<dbReference type="EMBL" id="JAIHNG010000119">
    <property type="protein sequence ID" value="KAI5957947.1"/>
    <property type="molecule type" value="Genomic_DNA"/>
</dbReference>
<name>A0AAD5FYD4_9ASCO</name>
<dbReference type="SUPFAM" id="SSF51735">
    <property type="entry name" value="NAD(P)-binding Rossmann-fold domains"/>
    <property type="match status" value="1"/>
</dbReference>
<dbReference type="InterPro" id="IPR036291">
    <property type="entry name" value="NAD(P)-bd_dom_sf"/>
</dbReference>
<dbReference type="Pfam" id="PF01370">
    <property type="entry name" value="Epimerase"/>
    <property type="match status" value="1"/>
</dbReference>
<protein>
    <submittedName>
        <fullName evidence="4">GRP2</fullName>
    </submittedName>
</protein>
<dbReference type="PANTHER" id="PTHR10366:SF564">
    <property type="entry name" value="STEROL-4-ALPHA-CARBOXYLATE 3-DEHYDROGENASE, DECARBOXYLATING"/>
    <property type="match status" value="1"/>
</dbReference>
<evidence type="ECO:0000313" key="4">
    <source>
        <dbReference type="EMBL" id="KAI5957947.1"/>
    </source>
</evidence>
<organism evidence="4 5">
    <name type="scientific">Candida theae</name>
    <dbReference type="NCBI Taxonomy" id="1198502"/>
    <lineage>
        <taxon>Eukaryota</taxon>
        <taxon>Fungi</taxon>
        <taxon>Dikarya</taxon>
        <taxon>Ascomycota</taxon>
        <taxon>Saccharomycotina</taxon>
        <taxon>Pichiomycetes</taxon>
        <taxon>Debaryomycetaceae</taxon>
        <taxon>Candida/Lodderomyces clade</taxon>
        <taxon>Candida</taxon>
    </lineage>
</organism>
<dbReference type="Proteomes" id="UP001204833">
    <property type="component" value="Unassembled WGS sequence"/>
</dbReference>
<dbReference type="InterPro" id="IPR050425">
    <property type="entry name" value="NAD(P)_dehydrat-like"/>
</dbReference>
<feature type="domain" description="NAD-dependent epimerase/dehydratase" evidence="3">
    <location>
        <begin position="7"/>
        <end position="265"/>
    </location>
</feature>
<dbReference type="RefSeq" id="XP_051608582.1">
    <property type="nucleotide sequence ID" value="XM_051752101.1"/>
</dbReference>
<keyword evidence="5" id="KW-1185">Reference proteome</keyword>
<evidence type="ECO:0000313" key="5">
    <source>
        <dbReference type="Proteomes" id="UP001204833"/>
    </source>
</evidence>
<dbReference type="CDD" id="cd05227">
    <property type="entry name" value="AR_SDR_e"/>
    <property type="match status" value="1"/>
</dbReference>
<evidence type="ECO:0000256" key="2">
    <source>
        <dbReference type="ARBA" id="ARBA00023445"/>
    </source>
</evidence>
<keyword evidence="1" id="KW-0560">Oxidoreductase</keyword>
<comment type="caution">
    <text evidence="4">The sequence shown here is derived from an EMBL/GenBank/DDBJ whole genome shotgun (WGS) entry which is preliminary data.</text>
</comment>
<dbReference type="GO" id="GO:0016616">
    <property type="term" value="F:oxidoreductase activity, acting on the CH-OH group of donors, NAD or NADP as acceptor"/>
    <property type="evidence" value="ECO:0007669"/>
    <property type="project" value="TreeGrafter"/>
</dbReference>
<sequence>MSSQEVVFISGATGFIAQHIIKLLIEAGYKTIGSVRSEEKGEDLKSLLKSGGLKSELFSYVVVKDIGAKGAFDEALKTHPNITVFLHAASPVTFEVADIEKDLLNPAVEGTINALNAIKEYGKNVKRVVVTSSYAAVAGFADLATPGKEVNEDSWNPITREQALTNPFLGYIGSKKLAEKALWKYVEDNKPQWEITVVNPVFVFGPQAFEVKDKSKLNASNEVINSILTAGKKKEEPQQYASYFIDVRDVAKAHVLAFEKKEAAGQRLIVSEGPFTSGEIYDIIVEDFPKLKSEIPRLDKSKGPKFEDSESIVNNEKTRKILGFKFIDLRKSVDDTVAQLQ</sequence>
<dbReference type="GeneID" id="76150814"/>
<dbReference type="PANTHER" id="PTHR10366">
    <property type="entry name" value="NAD DEPENDENT EPIMERASE/DEHYDRATASE"/>
    <property type="match status" value="1"/>
</dbReference>
<evidence type="ECO:0000256" key="1">
    <source>
        <dbReference type="ARBA" id="ARBA00023002"/>
    </source>
</evidence>
<gene>
    <name evidence="4" type="ORF">KGF57_002755</name>
</gene>
<accession>A0AAD5FYD4</accession>
<dbReference type="Gene3D" id="3.40.50.720">
    <property type="entry name" value="NAD(P)-binding Rossmann-like Domain"/>
    <property type="match status" value="1"/>
</dbReference>
<comment type="similarity">
    <text evidence="2">Belongs to the NAD(P)-dependent epimerase/dehydratase family. Dihydroflavonol-4-reductase subfamily.</text>
</comment>
<proteinExistence type="inferred from homology"/>
<dbReference type="AlphaFoldDB" id="A0AAD5FYD4"/>
<dbReference type="InterPro" id="IPR001509">
    <property type="entry name" value="Epimerase_deHydtase"/>
</dbReference>
<reference evidence="4 5" key="1">
    <citation type="journal article" date="2022" name="DNA Res.">
        <title>Genome analysis of five recently described species of the CUG-Ser clade uncovers Candida theae as a new hybrid lineage with pathogenic potential in the Candida parapsilosis species complex.</title>
        <authorList>
            <person name="Mixao V."/>
            <person name="Del Olmo V."/>
            <person name="Hegedusova E."/>
            <person name="Saus E."/>
            <person name="Pryszcz L."/>
            <person name="Cillingova A."/>
            <person name="Nosek J."/>
            <person name="Gabaldon T."/>
        </authorList>
    </citation>
    <scope>NUCLEOTIDE SEQUENCE [LARGE SCALE GENOMIC DNA]</scope>
    <source>
        <strain evidence="4 5">CBS 12239</strain>
    </source>
</reference>
<evidence type="ECO:0000259" key="3">
    <source>
        <dbReference type="Pfam" id="PF01370"/>
    </source>
</evidence>